<feature type="region of interest" description="Disordered" evidence="2">
    <location>
        <begin position="440"/>
        <end position="459"/>
    </location>
</feature>
<dbReference type="Gene3D" id="4.10.280.10">
    <property type="entry name" value="Helix-loop-helix DNA-binding domain"/>
    <property type="match status" value="1"/>
</dbReference>
<evidence type="ECO:0000259" key="3">
    <source>
        <dbReference type="PROSITE" id="PS50888"/>
    </source>
</evidence>
<dbReference type="SUPFAM" id="SSF47459">
    <property type="entry name" value="HLH, helix-loop-helix DNA-binding domain"/>
    <property type="match status" value="1"/>
</dbReference>
<dbReference type="PROSITE" id="PS50888">
    <property type="entry name" value="BHLH"/>
    <property type="match status" value="1"/>
</dbReference>
<sequence length="640" mass="71741">MRVSVEREGGRQVGKDERTSASPVNDLTKLVGDDLHGKPIKNDLRKPAVPEDKNSYDVEPMQEPAVGDGEDNNESREPFTDDSDEEYINDDMEVPPYGDESYRGSANKSDSEMTEEEEEPLTNDDLKRIRTSCRNKSLITRSGNNGEVAEERDLLHSNMGESQLTEPPSKQTHTTGESFTESIKQQQQTSFTDESTFTVTLTEPTNKQPINNTTCESSTTELTKTPTVELFTEGTDSTTERILIQDDPEEHNRSSSSPYSDETLPSVCCAALLGDLHHLSVYTPSAAPPTEETTSTDDGLYHLSTHQSVCAVDEGPLKTVKVYCLPSLSSAPTINQSICEVDERSTENPPNKLTYCLTNLSPKYVASPFSCASSVVLDSSYTSQQDDHTHIEGEGHSRLLTEFHQTQITEDSYTTQQEHNTQIEEDGHSRLTELHMHAIEDNSSGPSLPPSPPPATSVQFNRLRGKRGGGGKSYRHVPHREKPPHLVARRNARERRRVQSVNVAFTRLRRVVPLATGRSKRVSKVRVLENAITYISHLQELLRDCPSPSPPPHHDTPTRPPHPQDTPHLYHDTQYSHPQLDTLHPHLHDTPHTHILDTTNPHHPHFQDNPHLQDTRLSHPHQQEAPHIHQWQAISTFTHL</sequence>
<dbReference type="CDD" id="cd11418">
    <property type="entry name" value="bHLH_TS_ASCL"/>
    <property type="match status" value="1"/>
</dbReference>
<dbReference type="Pfam" id="PF00010">
    <property type="entry name" value="HLH"/>
    <property type="match status" value="1"/>
</dbReference>
<dbReference type="PANTHER" id="PTHR23349">
    <property type="entry name" value="BASIC HELIX-LOOP-HELIX TRANSCRIPTION FACTOR, TWIST"/>
    <property type="match status" value="1"/>
</dbReference>
<gene>
    <name evidence="4" type="ORF">Pmani_003549</name>
</gene>
<reference evidence="4" key="1">
    <citation type="submission" date="2023-11" db="EMBL/GenBank/DDBJ databases">
        <title>Genome assemblies of two species of porcelain crab, Petrolisthes cinctipes and Petrolisthes manimaculis (Anomura: Porcellanidae).</title>
        <authorList>
            <person name="Angst P."/>
        </authorList>
    </citation>
    <scope>NUCLEOTIDE SEQUENCE</scope>
    <source>
        <strain evidence="4">PB745_02</strain>
        <tissue evidence="4">Gill</tissue>
    </source>
</reference>
<feature type="compositionally biased region" description="Basic and acidic residues" evidence="2">
    <location>
        <begin position="1"/>
        <end position="19"/>
    </location>
</feature>
<dbReference type="GO" id="GO:0046983">
    <property type="term" value="F:protein dimerization activity"/>
    <property type="evidence" value="ECO:0007669"/>
    <property type="project" value="InterPro"/>
</dbReference>
<evidence type="ECO:0000256" key="1">
    <source>
        <dbReference type="ARBA" id="ARBA00023125"/>
    </source>
</evidence>
<evidence type="ECO:0000256" key="2">
    <source>
        <dbReference type="SAM" id="MobiDB-lite"/>
    </source>
</evidence>
<dbReference type="Proteomes" id="UP001292094">
    <property type="component" value="Unassembled WGS sequence"/>
</dbReference>
<dbReference type="InterPro" id="IPR011598">
    <property type="entry name" value="bHLH_dom"/>
</dbReference>
<proteinExistence type="predicted"/>
<dbReference type="PANTHER" id="PTHR23349:SF108">
    <property type="entry name" value="BHLH DOMAIN-CONTAINING PROTEIN"/>
    <property type="match status" value="1"/>
</dbReference>
<evidence type="ECO:0000313" key="4">
    <source>
        <dbReference type="EMBL" id="KAK4325892.1"/>
    </source>
</evidence>
<feature type="compositionally biased region" description="Basic and acidic residues" evidence="2">
    <location>
        <begin position="31"/>
        <end position="56"/>
    </location>
</feature>
<feature type="region of interest" description="Disordered" evidence="2">
    <location>
        <begin position="1"/>
        <end position="129"/>
    </location>
</feature>
<name>A0AAE1UJD3_9EUCA</name>
<dbReference type="SMART" id="SM00353">
    <property type="entry name" value="HLH"/>
    <property type="match status" value="1"/>
</dbReference>
<organism evidence="4 5">
    <name type="scientific">Petrolisthes manimaculis</name>
    <dbReference type="NCBI Taxonomy" id="1843537"/>
    <lineage>
        <taxon>Eukaryota</taxon>
        <taxon>Metazoa</taxon>
        <taxon>Ecdysozoa</taxon>
        <taxon>Arthropoda</taxon>
        <taxon>Crustacea</taxon>
        <taxon>Multicrustacea</taxon>
        <taxon>Malacostraca</taxon>
        <taxon>Eumalacostraca</taxon>
        <taxon>Eucarida</taxon>
        <taxon>Decapoda</taxon>
        <taxon>Pleocyemata</taxon>
        <taxon>Anomura</taxon>
        <taxon>Galatheoidea</taxon>
        <taxon>Porcellanidae</taxon>
        <taxon>Petrolisthes</taxon>
    </lineage>
</organism>
<dbReference type="GO" id="GO:0000977">
    <property type="term" value="F:RNA polymerase II transcription regulatory region sequence-specific DNA binding"/>
    <property type="evidence" value="ECO:0007669"/>
    <property type="project" value="TreeGrafter"/>
</dbReference>
<evidence type="ECO:0000313" key="5">
    <source>
        <dbReference type="Proteomes" id="UP001292094"/>
    </source>
</evidence>
<keyword evidence="5" id="KW-1185">Reference proteome</keyword>
<dbReference type="InterPro" id="IPR036638">
    <property type="entry name" value="HLH_DNA-bd_sf"/>
</dbReference>
<comment type="caution">
    <text evidence="4">The sequence shown here is derived from an EMBL/GenBank/DDBJ whole genome shotgun (WGS) entry which is preliminary data.</text>
</comment>
<feature type="compositionally biased region" description="Acidic residues" evidence="2">
    <location>
        <begin position="112"/>
        <end position="122"/>
    </location>
</feature>
<feature type="region of interest" description="Disordered" evidence="2">
    <location>
        <begin position="160"/>
        <end position="181"/>
    </location>
</feature>
<feature type="compositionally biased region" description="Acidic residues" evidence="2">
    <location>
        <begin position="80"/>
        <end position="93"/>
    </location>
</feature>
<protein>
    <recommendedName>
        <fullName evidence="3">BHLH domain-containing protein</fullName>
    </recommendedName>
</protein>
<dbReference type="GO" id="GO:0032502">
    <property type="term" value="P:developmental process"/>
    <property type="evidence" value="ECO:0007669"/>
    <property type="project" value="TreeGrafter"/>
</dbReference>
<dbReference type="InterPro" id="IPR050283">
    <property type="entry name" value="E-box_TF_Regulators"/>
</dbReference>
<feature type="domain" description="BHLH" evidence="3">
    <location>
        <begin position="485"/>
        <end position="538"/>
    </location>
</feature>
<accession>A0AAE1UJD3</accession>
<feature type="region of interest" description="Disordered" evidence="2">
    <location>
        <begin position="202"/>
        <end position="221"/>
    </location>
</feature>
<dbReference type="AlphaFoldDB" id="A0AAE1UJD3"/>
<keyword evidence="1" id="KW-0238">DNA-binding</keyword>
<feature type="region of interest" description="Disordered" evidence="2">
    <location>
        <begin position="542"/>
        <end position="573"/>
    </location>
</feature>
<dbReference type="GO" id="GO:0000981">
    <property type="term" value="F:DNA-binding transcription factor activity, RNA polymerase II-specific"/>
    <property type="evidence" value="ECO:0007669"/>
    <property type="project" value="TreeGrafter"/>
</dbReference>
<dbReference type="EMBL" id="JAWZYT010000259">
    <property type="protein sequence ID" value="KAK4325892.1"/>
    <property type="molecule type" value="Genomic_DNA"/>
</dbReference>